<evidence type="ECO:0000256" key="5">
    <source>
        <dbReference type="ARBA" id="ARBA00022741"/>
    </source>
</evidence>
<comment type="caution">
    <text evidence="12">The sequence shown here is derived from an EMBL/GenBank/DDBJ whole genome shotgun (WGS) entry which is preliminary data.</text>
</comment>
<evidence type="ECO:0000256" key="7">
    <source>
        <dbReference type="ARBA" id="ARBA00022989"/>
    </source>
</evidence>
<evidence type="ECO:0000313" key="13">
    <source>
        <dbReference type="Proteomes" id="UP000886845"/>
    </source>
</evidence>
<dbReference type="PROSITE" id="PS50929">
    <property type="entry name" value="ABC_TM1F"/>
    <property type="match status" value="1"/>
</dbReference>
<dbReference type="InterPro" id="IPR039421">
    <property type="entry name" value="Type_1_exporter"/>
</dbReference>
<name>A0A9D1NMA6_9BACT</name>
<dbReference type="FunFam" id="3.40.50.300:FF:000299">
    <property type="entry name" value="ABC transporter ATP-binding protein/permease"/>
    <property type="match status" value="1"/>
</dbReference>
<dbReference type="InterPro" id="IPR036640">
    <property type="entry name" value="ABC1_TM_sf"/>
</dbReference>
<evidence type="ECO:0000256" key="3">
    <source>
        <dbReference type="ARBA" id="ARBA00022475"/>
    </source>
</evidence>
<feature type="transmembrane region" description="Helical" evidence="9">
    <location>
        <begin position="136"/>
        <end position="156"/>
    </location>
</feature>
<dbReference type="PROSITE" id="PS50893">
    <property type="entry name" value="ABC_TRANSPORTER_2"/>
    <property type="match status" value="1"/>
</dbReference>
<evidence type="ECO:0000256" key="8">
    <source>
        <dbReference type="ARBA" id="ARBA00023136"/>
    </source>
</evidence>
<feature type="domain" description="ABC transmembrane type-1" evidence="11">
    <location>
        <begin position="30"/>
        <end position="305"/>
    </location>
</feature>
<reference evidence="12" key="1">
    <citation type="submission" date="2020-10" db="EMBL/GenBank/DDBJ databases">
        <authorList>
            <person name="Gilroy R."/>
        </authorList>
    </citation>
    <scope>NUCLEOTIDE SEQUENCE</scope>
    <source>
        <strain evidence="12">35461</strain>
    </source>
</reference>
<accession>A0A9D1NMA6</accession>
<evidence type="ECO:0000313" key="12">
    <source>
        <dbReference type="EMBL" id="HIV08736.1"/>
    </source>
</evidence>
<dbReference type="Gene3D" id="3.40.50.300">
    <property type="entry name" value="P-loop containing nucleotide triphosphate hydrolases"/>
    <property type="match status" value="1"/>
</dbReference>
<dbReference type="InterPro" id="IPR003439">
    <property type="entry name" value="ABC_transporter-like_ATP-bd"/>
</dbReference>
<keyword evidence="2" id="KW-0813">Transport</keyword>
<keyword evidence="7 9" id="KW-1133">Transmembrane helix</keyword>
<dbReference type="GO" id="GO:0005524">
    <property type="term" value="F:ATP binding"/>
    <property type="evidence" value="ECO:0007669"/>
    <property type="project" value="UniProtKB-KW"/>
</dbReference>
<comment type="subcellular location">
    <subcellularLocation>
        <location evidence="1">Cell membrane</location>
        <topology evidence="1">Multi-pass membrane protein</topology>
    </subcellularLocation>
</comment>
<gene>
    <name evidence="12" type="ORF">IAC79_01295</name>
</gene>
<reference evidence="12" key="2">
    <citation type="journal article" date="2021" name="PeerJ">
        <title>Extensive microbial diversity within the chicken gut microbiome revealed by metagenomics and culture.</title>
        <authorList>
            <person name="Gilroy R."/>
            <person name="Ravi A."/>
            <person name="Getino M."/>
            <person name="Pursley I."/>
            <person name="Horton D.L."/>
            <person name="Alikhan N.F."/>
            <person name="Baker D."/>
            <person name="Gharbi K."/>
            <person name="Hall N."/>
            <person name="Watson M."/>
            <person name="Adriaenssens E.M."/>
            <person name="Foster-Nyarko E."/>
            <person name="Jarju S."/>
            <person name="Secka A."/>
            <person name="Antonio M."/>
            <person name="Oren A."/>
            <person name="Chaudhuri R.R."/>
            <person name="La Ragione R."/>
            <person name="Hildebrand F."/>
            <person name="Pallen M.J."/>
        </authorList>
    </citation>
    <scope>NUCLEOTIDE SEQUENCE</scope>
    <source>
        <strain evidence="12">35461</strain>
    </source>
</reference>
<evidence type="ECO:0000259" key="11">
    <source>
        <dbReference type="PROSITE" id="PS50929"/>
    </source>
</evidence>
<dbReference type="InterPro" id="IPR017871">
    <property type="entry name" value="ABC_transporter-like_CS"/>
</dbReference>
<proteinExistence type="predicted"/>
<evidence type="ECO:0000256" key="4">
    <source>
        <dbReference type="ARBA" id="ARBA00022692"/>
    </source>
</evidence>
<dbReference type="EMBL" id="DVOR01000042">
    <property type="protein sequence ID" value="HIV08736.1"/>
    <property type="molecule type" value="Genomic_DNA"/>
</dbReference>
<protein>
    <submittedName>
        <fullName evidence="12">ABC transporter ATP-binding protein</fullName>
    </submittedName>
</protein>
<organism evidence="12 13">
    <name type="scientific">Candidatus Spyradenecus faecavium</name>
    <dbReference type="NCBI Taxonomy" id="2840947"/>
    <lineage>
        <taxon>Bacteria</taxon>
        <taxon>Pseudomonadati</taxon>
        <taxon>Lentisphaerota</taxon>
        <taxon>Lentisphaeria</taxon>
        <taxon>Lentisphaerales</taxon>
        <taxon>Lentisphaeraceae</taxon>
        <taxon>Lentisphaeraceae incertae sedis</taxon>
        <taxon>Candidatus Spyradenecus</taxon>
    </lineage>
</organism>
<dbReference type="InterPro" id="IPR011527">
    <property type="entry name" value="ABC1_TM_dom"/>
</dbReference>
<dbReference type="GO" id="GO:0016887">
    <property type="term" value="F:ATP hydrolysis activity"/>
    <property type="evidence" value="ECO:0007669"/>
    <property type="project" value="InterPro"/>
</dbReference>
<dbReference type="Proteomes" id="UP000886845">
    <property type="component" value="Unassembled WGS sequence"/>
</dbReference>
<dbReference type="InterPro" id="IPR027417">
    <property type="entry name" value="P-loop_NTPase"/>
</dbReference>
<feature type="transmembrane region" description="Helical" evidence="9">
    <location>
        <begin position="61"/>
        <end position="87"/>
    </location>
</feature>
<evidence type="ECO:0000259" key="10">
    <source>
        <dbReference type="PROSITE" id="PS50893"/>
    </source>
</evidence>
<evidence type="ECO:0000256" key="6">
    <source>
        <dbReference type="ARBA" id="ARBA00022840"/>
    </source>
</evidence>
<dbReference type="Pfam" id="PF00664">
    <property type="entry name" value="ABC_membrane"/>
    <property type="match status" value="1"/>
</dbReference>
<dbReference type="SUPFAM" id="SSF52540">
    <property type="entry name" value="P-loop containing nucleoside triphosphate hydrolases"/>
    <property type="match status" value="1"/>
</dbReference>
<keyword evidence="5" id="KW-0547">Nucleotide-binding</keyword>
<keyword evidence="4 9" id="KW-0812">Transmembrane</keyword>
<dbReference type="SMART" id="SM00382">
    <property type="entry name" value="AAA"/>
    <property type="match status" value="1"/>
</dbReference>
<dbReference type="GO" id="GO:0015421">
    <property type="term" value="F:ABC-type oligopeptide transporter activity"/>
    <property type="evidence" value="ECO:0007669"/>
    <property type="project" value="TreeGrafter"/>
</dbReference>
<dbReference type="PROSITE" id="PS00211">
    <property type="entry name" value="ABC_TRANSPORTER_1"/>
    <property type="match status" value="1"/>
</dbReference>
<evidence type="ECO:0000256" key="2">
    <source>
        <dbReference type="ARBA" id="ARBA00022448"/>
    </source>
</evidence>
<dbReference type="Gene3D" id="1.20.1560.10">
    <property type="entry name" value="ABC transporter type 1, transmembrane domain"/>
    <property type="match status" value="1"/>
</dbReference>
<evidence type="ECO:0000256" key="1">
    <source>
        <dbReference type="ARBA" id="ARBA00004651"/>
    </source>
</evidence>
<dbReference type="PANTHER" id="PTHR43394:SF1">
    <property type="entry name" value="ATP-BINDING CASSETTE SUB-FAMILY B MEMBER 10, MITOCHONDRIAL"/>
    <property type="match status" value="1"/>
</dbReference>
<sequence>METVWEWLRTVCGYYRAQGRLLALDLTTVVARAGARLLIPAVALHVFQVCLPAGDLRATGWSALLFALLAVGAAALEWCGTICGQWLGFRIEAALRADFFDHLQRLPFAFFDRTKTGEVLSRVTSDLRMVGSTAHLLPEALLEISLTLVGAFAFMFWINPTLAAFTLIPVPFILFFAGSFQKRIHQVWRENRHEAATFAAHVENAVQGIREIKSFTGEARARRAFRHANARFRRSFEKVSALYAPLFSGTQLLLEGYSLLYIALGAWLVARDSATLAQVFAFFMYSRYVTAPMLRIVGFLDLFQQGLVGFRRFREFVAQPPEDDPAGDAAPLGPVRGEIRLEGLRFRYPGAPRDVLDIPALTLPAGAVCALVGPSGGGKSTLAALIPRFYAPTAGRILLDGRDTATIPKRDLRAAIGIVAQRPFLFDGTVRDNLLLGRPDADDAALWAALEAANLAPAIRARPEGLDTPVGEHGLRLSGGQAQRLAIARVFLKNPPILILDEATSALDTFAEAAVQEALGRLSAGRTTLIIAHRLTTIRHATQICYLEDGRIAESGSPDALLALANLPTSPDPHEAPHAKP</sequence>
<feature type="domain" description="ABC transporter" evidence="10">
    <location>
        <begin position="339"/>
        <end position="574"/>
    </location>
</feature>
<dbReference type="Pfam" id="PF00005">
    <property type="entry name" value="ABC_tran"/>
    <property type="match status" value="1"/>
</dbReference>
<dbReference type="PANTHER" id="PTHR43394">
    <property type="entry name" value="ATP-DEPENDENT PERMEASE MDL1, MITOCHONDRIAL"/>
    <property type="match status" value="1"/>
</dbReference>
<dbReference type="AlphaFoldDB" id="A0A9D1NMA6"/>
<keyword evidence="3" id="KW-1003">Cell membrane</keyword>
<dbReference type="GO" id="GO:0005886">
    <property type="term" value="C:plasma membrane"/>
    <property type="evidence" value="ECO:0007669"/>
    <property type="project" value="UniProtKB-SubCell"/>
</dbReference>
<evidence type="ECO:0000256" key="9">
    <source>
        <dbReference type="SAM" id="Phobius"/>
    </source>
</evidence>
<keyword evidence="6 12" id="KW-0067">ATP-binding</keyword>
<dbReference type="InterPro" id="IPR003593">
    <property type="entry name" value="AAA+_ATPase"/>
</dbReference>
<feature type="transmembrane region" description="Helical" evidence="9">
    <location>
        <begin position="241"/>
        <end position="270"/>
    </location>
</feature>
<dbReference type="SUPFAM" id="SSF90123">
    <property type="entry name" value="ABC transporter transmembrane region"/>
    <property type="match status" value="1"/>
</dbReference>
<keyword evidence="8 9" id="KW-0472">Membrane</keyword>
<feature type="transmembrane region" description="Helical" evidence="9">
    <location>
        <begin position="162"/>
        <end position="180"/>
    </location>
</feature>